<evidence type="ECO:0000313" key="2">
    <source>
        <dbReference type="EMBL" id="HIX72590.1"/>
    </source>
</evidence>
<dbReference type="PANTHER" id="PTHR38462:SF1">
    <property type="entry name" value="YPRB RIBONUCLEASE H-LIKE DOMAIN-CONTAINING PROTEIN"/>
    <property type="match status" value="1"/>
</dbReference>
<dbReference type="EMBL" id="DXEQ01000179">
    <property type="protein sequence ID" value="HIX72590.1"/>
    <property type="molecule type" value="Genomic_DNA"/>
</dbReference>
<dbReference type="InterPro" id="IPR038720">
    <property type="entry name" value="YprB_RNase_H-like_dom"/>
</dbReference>
<sequence>MLIRHYDFPSALPEPDTQEDSYTFLDIETTGLKRDTTILYLIGCGFHTDGGFHIIQWFNDDGVSEPEMLAALRDFLASRPSPLFTFNGESFDIPYLNRHYELNEMAYRLPEKDSLDLYRALRPFQALFHLSRGTQKDWEAFLGIDREDPYRGGQLISFYKKYLRTKDTDLLDLLLLHNMEDIRGMEALLPLTACVDLLQHTFLLENVSLSGELLPDAENPGADADCAALTEKEAADIRHSQYLTADIRHPQYLTAVCRLRRPLPKPLQVTTAFSDMLPQKTADTAAVERTKTPALQPAPRRIDRADDFFSLSIAGDRITMRVPVLQGSLKYFYPDYRNYYYLPEEDRAIHKSVGCYVDSRFREKAKPDTCYVRKEGLFLPVFPEKKYKGIRTGPKTYVDALPLYKHSCREKLSFVELQPLATGDPEVFNRYLCDLMKEILIADIHKNAG</sequence>
<evidence type="ECO:0000313" key="3">
    <source>
        <dbReference type="Proteomes" id="UP000886805"/>
    </source>
</evidence>
<feature type="domain" description="YprB ribonuclease H-like" evidence="1">
    <location>
        <begin position="24"/>
        <end position="188"/>
    </location>
</feature>
<dbReference type="Gene3D" id="3.30.420.10">
    <property type="entry name" value="Ribonuclease H-like superfamily/Ribonuclease H"/>
    <property type="match status" value="1"/>
</dbReference>
<dbReference type="Pfam" id="PF13482">
    <property type="entry name" value="RNase_H_2"/>
    <property type="match status" value="1"/>
</dbReference>
<protein>
    <submittedName>
        <fullName evidence="2">Ribonuclease H-like domain-containing protein</fullName>
    </submittedName>
</protein>
<evidence type="ECO:0000259" key="1">
    <source>
        <dbReference type="Pfam" id="PF13482"/>
    </source>
</evidence>
<dbReference type="SUPFAM" id="SSF53098">
    <property type="entry name" value="Ribonuclease H-like"/>
    <property type="match status" value="1"/>
</dbReference>
<dbReference type="PANTHER" id="PTHR38462">
    <property type="entry name" value="EXONUCLEASE-LIKE PROTEIN"/>
    <property type="match status" value="1"/>
</dbReference>
<dbReference type="GO" id="GO:0003676">
    <property type="term" value="F:nucleic acid binding"/>
    <property type="evidence" value="ECO:0007669"/>
    <property type="project" value="InterPro"/>
</dbReference>
<dbReference type="Proteomes" id="UP000886805">
    <property type="component" value="Unassembled WGS sequence"/>
</dbReference>
<name>A0A9D1X6Y0_9FIRM</name>
<accession>A0A9D1X6Y0</accession>
<proteinExistence type="predicted"/>
<reference evidence="2" key="1">
    <citation type="journal article" date="2021" name="PeerJ">
        <title>Extensive microbial diversity within the chicken gut microbiome revealed by metagenomics and culture.</title>
        <authorList>
            <person name="Gilroy R."/>
            <person name="Ravi A."/>
            <person name="Getino M."/>
            <person name="Pursley I."/>
            <person name="Horton D.L."/>
            <person name="Alikhan N.F."/>
            <person name="Baker D."/>
            <person name="Gharbi K."/>
            <person name="Hall N."/>
            <person name="Watson M."/>
            <person name="Adriaenssens E.M."/>
            <person name="Foster-Nyarko E."/>
            <person name="Jarju S."/>
            <person name="Secka A."/>
            <person name="Antonio M."/>
            <person name="Oren A."/>
            <person name="Chaudhuri R.R."/>
            <person name="La Ragione R."/>
            <person name="Hildebrand F."/>
            <person name="Pallen M.J."/>
        </authorList>
    </citation>
    <scope>NUCLEOTIDE SEQUENCE</scope>
    <source>
        <strain evidence="2">ChiSxjej3B15-1167</strain>
    </source>
</reference>
<dbReference type="AlphaFoldDB" id="A0A9D1X6Y0"/>
<dbReference type="InterPro" id="IPR036397">
    <property type="entry name" value="RNaseH_sf"/>
</dbReference>
<gene>
    <name evidence="2" type="ORF">H9849_06165</name>
</gene>
<reference evidence="2" key="2">
    <citation type="submission" date="2021-04" db="EMBL/GenBank/DDBJ databases">
        <authorList>
            <person name="Gilroy R."/>
        </authorList>
    </citation>
    <scope>NUCLEOTIDE SEQUENCE</scope>
    <source>
        <strain evidence="2">ChiSxjej3B15-1167</strain>
    </source>
</reference>
<comment type="caution">
    <text evidence="2">The sequence shown here is derived from an EMBL/GenBank/DDBJ whole genome shotgun (WGS) entry which is preliminary data.</text>
</comment>
<dbReference type="InterPro" id="IPR012337">
    <property type="entry name" value="RNaseH-like_sf"/>
</dbReference>
<organism evidence="2 3">
    <name type="scientific">Candidatus Anaerobutyricum stercoripullorum</name>
    <dbReference type="NCBI Taxonomy" id="2838456"/>
    <lineage>
        <taxon>Bacteria</taxon>
        <taxon>Bacillati</taxon>
        <taxon>Bacillota</taxon>
        <taxon>Clostridia</taxon>
        <taxon>Lachnospirales</taxon>
        <taxon>Lachnospiraceae</taxon>
        <taxon>Anaerobutyricum</taxon>
    </lineage>
</organism>